<dbReference type="PANTHER" id="PTHR37473">
    <property type="entry name" value="EF-HAND DOMAIN-CONTAINING PROTEIN"/>
    <property type="match status" value="1"/>
</dbReference>
<feature type="region of interest" description="Disordered" evidence="1">
    <location>
        <begin position="91"/>
        <end position="114"/>
    </location>
</feature>
<feature type="compositionally biased region" description="Basic and acidic residues" evidence="1">
    <location>
        <begin position="245"/>
        <end position="260"/>
    </location>
</feature>
<organism evidence="2">
    <name type="scientific">Albugo laibachii Nc14</name>
    <dbReference type="NCBI Taxonomy" id="890382"/>
    <lineage>
        <taxon>Eukaryota</taxon>
        <taxon>Sar</taxon>
        <taxon>Stramenopiles</taxon>
        <taxon>Oomycota</taxon>
        <taxon>Peronosporomycetes</taxon>
        <taxon>Albuginales</taxon>
        <taxon>Albuginaceae</taxon>
        <taxon>Albugo</taxon>
    </lineage>
</organism>
<proteinExistence type="predicted"/>
<protein>
    <submittedName>
        <fullName evidence="2">Uncharacterized protein AlNc14C343G10824</fullName>
    </submittedName>
</protein>
<evidence type="ECO:0000313" key="2">
    <source>
        <dbReference type="EMBL" id="CCA26057.1"/>
    </source>
</evidence>
<reference evidence="2" key="1">
    <citation type="journal article" date="2011" name="PLoS Biol.">
        <title>Gene gain and loss during evolution of obligate parasitism in the white rust pathogen of Arabidopsis thaliana.</title>
        <authorList>
            <person name="Kemen E."/>
            <person name="Gardiner A."/>
            <person name="Schultz-Larsen T."/>
            <person name="Kemen A.C."/>
            <person name="Balmuth A.L."/>
            <person name="Robert-Seilaniantz A."/>
            <person name="Bailey K."/>
            <person name="Holub E."/>
            <person name="Studholme D.J."/>
            <person name="Maclean D."/>
            <person name="Jones J.D."/>
        </authorList>
    </citation>
    <scope>NUCLEOTIDE SEQUENCE</scope>
</reference>
<dbReference type="AlphaFoldDB" id="F0WX66"/>
<feature type="region of interest" description="Disordered" evidence="1">
    <location>
        <begin position="337"/>
        <end position="357"/>
    </location>
</feature>
<accession>F0WX66</accession>
<gene>
    <name evidence="2" type="primary">AlNc14C343G10824</name>
    <name evidence="2" type="ORF">ALNC14_122010</name>
</gene>
<reference evidence="2" key="2">
    <citation type="submission" date="2011-02" db="EMBL/GenBank/DDBJ databases">
        <authorList>
            <person name="MacLean D."/>
        </authorList>
    </citation>
    <scope>NUCLEOTIDE SEQUENCE</scope>
</reference>
<dbReference type="HOGENOM" id="CLU_827626_0_0_1"/>
<feature type="region of interest" description="Disordered" evidence="1">
    <location>
        <begin position="244"/>
        <end position="269"/>
    </location>
</feature>
<sequence length="357" mass="41661">MATSPICWCSETPYFDAIFQQFDRGDRIVQCDDLNKLFLAMGYSVTAFFIARVQEVLDQDETGNTSQMKLYDWFVEHIDEFDVFENVTKSESNACQPGSSTVQTESSHDLPTSISSTDWAPLRLQNETLETMKERKQAQNTVILLRNRLHYLRTEEVKTLQRVQALRRYAREIEGNLKYRGMVKELREQTQNRQKENEKAVLSKEIRKQSHVMVGTQRMASIEQVKSERVDNLQSIQANRKLVQKGREDRYKEQREQERKSLHKRLQARGQQEKLLVEKAKNRLASELIRKATAESEAEELCLEEARTIQSLKVSKELERVATENLEFVMQWTGNKDSSYSAQNWTPKLSSSDDFWS</sequence>
<dbReference type="EMBL" id="FR824388">
    <property type="protein sequence ID" value="CCA26057.1"/>
    <property type="molecule type" value="Genomic_DNA"/>
</dbReference>
<name>F0WX66_9STRA</name>
<evidence type="ECO:0000256" key="1">
    <source>
        <dbReference type="SAM" id="MobiDB-lite"/>
    </source>
</evidence>
<dbReference type="PANTHER" id="PTHR37473:SF1">
    <property type="entry name" value="EF-HAND DOMAIN-CONTAINING PROTEIN"/>
    <property type="match status" value="1"/>
</dbReference>